<proteinExistence type="predicted"/>
<protein>
    <recommendedName>
        <fullName evidence="4">NYN domain-containing protein</fullName>
    </recommendedName>
</protein>
<evidence type="ECO:0000256" key="1">
    <source>
        <dbReference type="SAM" id="MobiDB-lite"/>
    </source>
</evidence>
<feature type="region of interest" description="Disordered" evidence="1">
    <location>
        <begin position="160"/>
        <end position="262"/>
    </location>
</feature>
<evidence type="ECO:0000313" key="3">
    <source>
        <dbReference type="Proteomes" id="UP001470230"/>
    </source>
</evidence>
<dbReference type="EMBL" id="JAPFFF010000056">
    <property type="protein sequence ID" value="KAK8838198.1"/>
    <property type="molecule type" value="Genomic_DNA"/>
</dbReference>
<accession>A0ABR2GW98</accession>
<feature type="compositionally biased region" description="Low complexity" evidence="1">
    <location>
        <begin position="165"/>
        <end position="212"/>
    </location>
</feature>
<name>A0ABR2GW98_9EUKA</name>
<feature type="compositionally biased region" description="Low complexity" evidence="1">
    <location>
        <begin position="235"/>
        <end position="252"/>
    </location>
</feature>
<feature type="compositionally biased region" description="Acidic residues" evidence="1">
    <location>
        <begin position="213"/>
        <end position="233"/>
    </location>
</feature>
<organism evidence="2 3">
    <name type="scientific">Tritrichomonas musculus</name>
    <dbReference type="NCBI Taxonomy" id="1915356"/>
    <lineage>
        <taxon>Eukaryota</taxon>
        <taxon>Metamonada</taxon>
        <taxon>Parabasalia</taxon>
        <taxon>Tritrichomonadida</taxon>
        <taxon>Tritrichomonadidae</taxon>
        <taxon>Tritrichomonas</taxon>
    </lineage>
</organism>
<reference evidence="2 3" key="1">
    <citation type="submission" date="2024-04" db="EMBL/GenBank/DDBJ databases">
        <title>Tritrichomonas musculus Genome.</title>
        <authorList>
            <person name="Alves-Ferreira E."/>
            <person name="Grigg M."/>
            <person name="Lorenzi H."/>
            <person name="Galac M."/>
        </authorList>
    </citation>
    <scope>NUCLEOTIDE SEQUENCE [LARGE SCALE GENOMIC DNA]</scope>
    <source>
        <strain evidence="2 3">EAF2021</strain>
    </source>
</reference>
<dbReference type="Proteomes" id="UP001470230">
    <property type="component" value="Unassembled WGS sequence"/>
</dbReference>
<sequence length="384" mass="43642">MPKDANSILLWNTNDCPSDSAECIYNISKLLKVTFTSIIVMANDHSQLSPDLSDAATILPISIRCGEHSIHDAIVDVVQSIMKNQKYNFVIISNDYAIWIDIFQRIQPTNLVFISKNDPRQSLSFSFLPDTVKCSILQWPSLREVTGSISGIEMVNDVEDDMSTSSQKPSKSQKKASPQQKQMTMQQKPKSQQRQQQQHQQQQPDFYSQQYDTENDYNSDANIYDDNEEDITDESSYSYSKKNQQKVVFNQKSSPPPERIKPLSNLEKHQIDLRSPTGPSKPPVVDSIEPKKSQFNQASKDQPSIPLQFQPLIEAMKSIGKSMISLSDLEEQFNICCKNLNLPPQDLKTMIDKASSNGLIIFDSSINYVRFKNRQIANTQIVYT</sequence>
<evidence type="ECO:0008006" key="4">
    <source>
        <dbReference type="Google" id="ProtNLM"/>
    </source>
</evidence>
<gene>
    <name evidence="2" type="ORF">M9Y10_035617</name>
</gene>
<evidence type="ECO:0000313" key="2">
    <source>
        <dbReference type="EMBL" id="KAK8838198.1"/>
    </source>
</evidence>
<comment type="caution">
    <text evidence="2">The sequence shown here is derived from an EMBL/GenBank/DDBJ whole genome shotgun (WGS) entry which is preliminary data.</text>
</comment>
<keyword evidence="3" id="KW-1185">Reference proteome</keyword>